<reference evidence="1 2" key="1">
    <citation type="submission" date="2022-12" db="EMBL/GenBank/DDBJ databases">
        <title>HUAS 3-15.</title>
        <authorList>
            <person name="Mo P."/>
        </authorList>
    </citation>
    <scope>NUCLEOTIDE SEQUENCE [LARGE SCALE GENOMIC DNA]</scope>
    <source>
        <strain evidence="1 2">HUAS 3-15</strain>
        <plasmid evidence="1 2">punmamed2</plasmid>
    </source>
</reference>
<protein>
    <submittedName>
        <fullName evidence="1">Uncharacterized protein</fullName>
    </submittedName>
</protein>
<sequence>MVIMVPPDTWPPGLIELGPAERLDVFTRRLEEEQRAGRVLHGTVSVQIGRLPE</sequence>
<proteinExistence type="predicted"/>
<geneLocation type="plasmid" evidence="1 2">
    <name>punmamed2</name>
</geneLocation>
<organism evidence="1 2">
    <name type="scientific">Kitasatospora cathayae</name>
    <dbReference type="NCBI Taxonomy" id="3004092"/>
    <lineage>
        <taxon>Bacteria</taxon>
        <taxon>Bacillati</taxon>
        <taxon>Actinomycetota</taxon>
        <taxon>Actinomycetes</taxon>
        <taxon>Kitasatosporales</taxon>
        <taxon>Streptomycetaceae</taxon>
        <taxon>Kitasatospora</taxon>
    </lineage>
</organism>
<evidence type="ECO:0000313" key="1">
    <source>
        <dbReference type="EMBL" id="WBP92027.1"/>
    </source>
</evidence>
<gene>
    <name evidence="1" type="ORF">O1G21_40285</name>
</gene>
<dbReference type="EMBL" id="CP115451">
    <property type="protein sequence ID" value="WBP92027.1"/>
    <property type="molecule type" value="Genomic_DNA"/>
</dbReference>
<keyword evidence="1" id="KW-0614">Plasmid</keyword>
<dbReference type="Proteomes" id="UP001212821">
    <property type="component" value="Plasmid punmamed2"/>
</dbReference>
<keyword evidence="2" id="KW-1185">Reference proteome</keyword>
<dbReference type="RefSeq" id="WP_270151692.1">
    <property type="nucleotide sequence ID" value="NZ_CP115451.1"/>
</dbReference>
<evidence type="ECO:0000313" key="2">
    <source>
        <dbReference type="Proteomes" id="UP001212821"/>
    </source>
</evidence>
<accession>A0ABY7QGX7</accession>
<name>A0ABY7QGX7_9ACTN</name>